<dbReference type="GeneID" id="94374302"/>
<name>A0ABX8TIM6_9CAUL</name>
<dbReference type="EMBL" id="CP080034">
    <property type="protein sequence ID" value="QYC11075.1"/>
    <property type="molecule type" value="Genomic_DNA"/>
</dbReference>
<evidence type="ECO:0000313" key="2">
    <source>
        <dbReference type="EMBL" id="QYC11075.1"/>
    </source>
</evidence>
<sequence>MMRFRNLCAALAMMAGLAPLSAAWAAQLEIANRSSGPGPQGADYGKAGAGLMAAEESWGAFIRAN</sequence>
<feature type="chain" id="PRO_5046995835" evidence="1">
    <location>
        <begin position="26"/>
        <end position="65"/>
    </location>
</feature>
<keyword evidence="3" id="KW-1185">Reference proteome</keyword>
<accession>A0ABX8TIM6</accession>
<gene>
    <name evidence="2" type="ORF">KWG56_03430</name>
</gene>
<evidence type="ECO:0000256" key="1">
    <source>
        <dbReference type="SAM" id="SignalP"/>
    </source>
</evidence>
<protein>
    <submittedName>
        <fullName evidence="2">Uncharacterized protein</fullName>
    </submittedName>
</protein>
<proteinExistence type="predicted"/>
<keyword evidence="1" id="KW-0732">Signal</keyword>
<organism evidence="2 3">
    <name type="scientific">Brevundimonas nasdae</name>
    <dbReference type="NCBI Taxonomy" id="172043"/>
    <lineage>
        <taxon>Bacteria</taxon>
        <taxon>Pseudomonadati</taxon>
        <taxon>Pseudomonadota</taxon>
        <taxon>Alphaproteobacteria</taxon>
        <taxon>Caulobacterales</taxon>
        <taxon>Caulobacteraceae</taxon>
        <taxon>Brevundimonas</taxon>
    </lineage>
</organism>
<dbReference type="RefSeq" id="WP_219353729.1">
    <property type="nucleotide sequence ID" value="NZ_CP080034.1"/>
</dbReference>
<evidence type="ECO:0000313" key="3">
    <source>
        <dbReference type="Proteomes" id="UP000824334"/>
    </source>
</evidence>
<feature type="signal peptide" evidence="1">
    <location>
        <begin position="1"/>
        <end position="25"/>
    </location>
</feature>
<dbReference type="Proteomes" id="UP000824334">
    <property type="component" value="Chromosome"/>
</dbReference>
<reference evidence="2 3" key="1">
    <citation type="submission" date="2021-07" db="EMBL/GenBank/DDBJ databases">
        <title>Isolation and characterization of bacteria from a gold mining with a capacity of golden bioaccumulation.</title>
        <authorList>
            <person name="Yang X.J."/>
        </authorList>
    </citation>
    <scope>NUCLEOTIDE SEQUENCE [LARGE SCALE GENOMIC DNA]</scope>
    <source>
        <strain evidence="2 3">Au29</strain>
    </source>
</reference>